<evidence type="ECO:0000313" key="1">
    <source>
        <dbReference type="EMBL" id="CAH6662018.1"/>
    </source>
</evidence>
<dbReference type="Pfam" id="PF02924">
    <property type="entry name" value="HDPD"/>
    <property type="match status" value="1"/>
</dbReference>
<sequence>MIKDTFEHIQPGANSDPRYTAVMASGLTAPTSKLTPVMLDAAEDSAGTVVAWDGQKAGTAVALLALDADGTETLVTVYKSGTWRIEDIQWPEGVSDIKKYNAFAGSALSVQ</sequence>
<proteinExistence type="predicted"/>
<name>A0ABM9FFG4_9ENTR</name>
<dbReference type="SUPFAM" id="SSF51274">
    <property type="entry name" value="Head decoration protein D (gpD, major capsid protein D)"/>
    <property type="match status" value="1"/>
</dbReference>
<dbReference type="RefSeq" id="WP_253899170.1">
    <property type="nucleotide sequence ID" value="NZ_CALSBS010000033.1"/>
</dbReference>
<dbReference type="Gene3D" id="2.40.300.10">
    <property type="entry name" value="Head decoration protein D"/>
    <property type="match status" value="1"/>
</dbReference>
<protein>
    <submittedName>
        <fullName evidence="1">Head decoration protein</fullName>
    </submittedName>
</protein>
<dbReference type="InterPro" id="IPR036630">
    <property type="entry name" value="Head_decoration_D_sf"/>
</dbReference>
<dbReference type="InterPro" id="IPR004195">
    <property type="entry name" value="Head_decoration_D"/>
</dbReference>
<keyword evidence="2" id="KW-1185">Reference proteome</keyword>
<dbReference type="Proteomes" id="UP001152651">
    <property type="component" value="Unassembled WGS sequence"/>
</dbReference>
<gene>
    <name evidence="1" type="ORF">FBBNIHIM_23195</name>
</gene>
<reference evidence="1" key="1">
    <citation type="submission" date="2022-05" db="EMBL/GenBank/DDBJ databases">
        <authorList>
            <person name="Blom J."/>
        </authorList>
    </citation>
    <scope>NUCLEOTIDE SEQUENCE</scope>
    <source>
        <strain evidence="1">Type strain: CPO20170097</strain>
    </source>
</reference>
<organism evidence="1 2">
    <name type="scientific">Pseudocitrobacter vendiensis</name>
    <dbReference type="NCBI Taxonomy" id="2488306"/>
    <lineage>
        <taxon>Bacteria</taxon>
        <taxon>Pseudomonadati</taxon>
        <taxon>Pseudomonadota</taxon>
        <taxon>Gammaproteobacteria</taxon>
        <taxon>Enterobacterales</taxon>
        <taxon>Enterobacteriaceae</taxon>
        <taxon>Pseudocitrobacter</taxon>
    </lineage>
</organism>
<comment type="caution">
    <text evidence="1">The sequence shown here is derived from an EMBL/GenBank/DDBJ whole genome shotgun (WGS) entry which is preliminary data.</text>
</comment>
<evidence type="ECO:0000313" key="2">
    <source>
        <dbReference type="Proteomes" id="UP001152651"/>
    </source>
</evidence>
<dbReference type="EMBL" id="CALSBS010000033">
    <property type="protein sequence ID" value="CAH6662018.1"/>
    <property type="molecule type" value="Genomic_DNA"/>
</dbReference>
<accession>A0ABM9FFG4</accession>